<evidence type="ECO:0000313" key="2">
    <source>
        <dbReference type="Proteomes" id="UP000039021"/>
    </source>
</evidence>
<dbReference type="Proteomes" id="UP000039021">
    <property type="component" value="Unassembled WGS sequence"/>
</dbReference>
<reference evidence="2" key="1">
    <citation type="submission" date="2015-03" db="EMBL/GenBank/DDBJ databases">
        <authorList>
            <consortium name="Pathogen Informatics"/>
        </authorList>
    </citation>
    <scope>NUCLEOTIDE SEQUENCE [LARGE SCALE GENOMIC DNA]</scope>
    <source>
        <strain evidence="2">N09902308</strain>
    </source>
</reference>
<sequence>MLKQPAKAMRPQPVQSDQRSLDTAHVFGCHHNQTSDVVEDIAEQWPVDRCAAIKQYDVAVGFQDLHGGPIVLRAKLVCRSRIILGTKHFQPVFVHHRVHTHVRVALGVLR</sequence>
<name>A0A916PBQ3_MYCTX</name>
<proteinExistence type="predicted"/>
<accession>A0A916PBQ3</accession>
<evidence type="ECO:0000313" key="1">
    <source>
        <dbReference type="EMBL" id="COY48839.1"/>
    </source>
</evidence>
<dbReference type="EMBL" id="CSBK01001265">
    <property type="protein sequence ID" value="COY48839.1"/>
    <property type="molecule type" value="Genomic_DNA"/>
</dbReference>
<organism evidence="1 2">
    <name type="scientific">Mycobacterium tuberculosis</name>
    <dbReference type="NCBI Taxonomy" id="1773"/>
    <lineage>
        <taxon>Bacteria</taxon>
        <taxon>Bacillati</taxon>
        <taxon>Actinomycetota</taxon>
        <taxon>Actinomycetes</taxon>
        <taxon>Mycobacteriales</taxon>
        <taxon>Mycobacteriaceae</taxon>
        <taxon>Mycobacterium</taxon>
        <taxon>Mycobacterium tuberculosis complex</taxon>
    </lineage>
</organism>
<dbReference type="AlphaFoldDB" id="A0A916PBQ3"/>
<gene>
    <name evidence="1" type="ORF">ERS007739_02688</name>
</gene>
<comment type="caution">
    <text evidence="1">The sequence shown here is derived from an EMBL/GenBank/DDBJ whole genome shotgun (WGS) entry which is preliminary data.</text>
</comment>
<protein>
    <submittedName>
        <fullName evidence="1">Uncharacterized protein</fullName>
    </submittedName>
</protein>